<dbReference type="PANTHER" id="PTHR30535">
    <property type="entry name" value="VITAMIN B12-BINDING PROTEIN"/>
    <property type="match status" value="1"/>
</dbReference>
<protein>
    <submittedName>
        <fullName evidence="3">ABC transporter substrate-binding protein</fullName>
    </submittedName>
</protein>
<keyword evidence="4" id="KW-1185">Reference proteome</keyword>
<dbReference type="AlphaFoldDB" id="A0A5S3QAG2"/>
<name>A0A5S3QAG2_9RHOB</name>
<accession>A0A5S3QAG2</accession>
<reference evidence="3 4" key="1">
    <citation type="submission" date="2019-05" db="EMBL/GenBank/DDBJ databases">
        <title>Sulfitobacter sabulilitoris sp. nov., isolated from a marine sand.</title>
        <authorList>
            <person name="Yoon J.-H."/>
        </authorList>
    </citation>
    <scope>NUCLEOTIDE SEQUENCE [LARGE SCALE GENOMIC DNA]</scope>
    <source>
        <strain evidence="3 4">HSMS-29</strain>
    </source>
</reference>
<evidence type="ECO:0000259" key="2">
    <source>
        <dbReference type="PROSITE" id="PS50983"/>
    </source>
</evidence>
<evidence type="ECO:0000313" key="4">
    <source>
        <dbReference type="Proteomes" id="UP000309550"/>
    </source>
</evidence>
<dbReference type="EMBL" id="VANS01000001">
    <property type="protein sequence ID" value="TMM54102.1"/>
    <property type="molecule type" value="Genomic_DNA"/>
</dbReference>
<organism evidence="3 4">
    <name type="scientific">Sulfitobacter sabulilitoris</name>
    <dbReference type="NCBI Taxonomy" id="2562655"/>
    <lineage>
        <taxon>Bacteria</taxon>
        <taxon>Pseudomonadati</taxon>
        <taxon>Pseudomonadota</taxon>
        <taxon>Alphaproteobacteria</taxon>
        <taxon>Rhodobacterales</taxon>
        <taxon>Roseobacteraceae</taxon>
        <taxon>Sulfitobacter</taxon>
    </lineage>
</organism>
<evidence type="ECO:0000313" key="3">
    <source>
        <dbReference type="EMBL" id="TMM54102.1"/>
    </source>
</evidence>
<dbReference type="OrthoDB" id="1632039at2"/>
<dbReference type="PROSITE" id="PS50983">
    <property type="entry name" value="FE_B12_PBP"/>
    <property type="match status" value="1"/>
</dbReference>
<dbReference type="Pfam" id="PF01497">
    <property type="entry name" value="Peripla_BP_2"/>
    <property type="match status" value="1"/>
</dbReference>
<dbReference type="InterPro" id="IPR002491">
    <property type="entry name" value="ABC_transptr_periplasmic_BD"/>
</dbReference>
<dbReference type="SUPFAM" id="SSF53807">
    <property type="entry name" value="Helical backbone' metal receptor"/>
    <property type="match status" value="1"/>
</dbReference>
<proteinExistence type="predicted"/>
<dbReference type="InterPro" id="IPR050902">
    <property type="entry name" value="ABC_Transporter_SBP"/>
</dbReference>
<keyword evidence="1" id="KW-0732">Signal</keyword>
<sequence>MAHPTGRSTSVSVRRSDLLALAVLAWAGAATAAMAGDAPRRVVSVNLCTDQLALMLAAPGQLVSVSRLSHDADSSVMAQTARTLPANGSGAEEVFLLAPDLVLAGTFTAPATVTLLRSLGLDVVQFTPAQSLADIPDRIVQMGALLGREDAAADLIARFHGDLAALAAAPGAARPRAALYYVNAYTSGDKTLAGDILRAAGFANVASEAGLTAGGTLPLERLVMLAPDVIIQGRDYPGDARAEATLDHLALHALAGTRIAGRITDRDWICGTPHVLRAIRSLRDLRLSLKAVQ</sequence>
<dbReference type="Proteomes" id="UP000309550">
    <property type="component" value="Unassembled WGS sequence"/>
</dbReference>
<feature type="domain" description="Fe/B12 periplasmic-binding" evidence="2">
    <location>
        <begin position="41"/>
        <end position="293"/>
    </location>
</feature>
<evidence type="ECO:0000256" key="1">
    <source>
        <dbReference type="SAM" id="SignalP"/>
    </source>
</evidence>
<dbReference type="GO" id="GO:0071281">
    <property type="term" value="P:cellular response to iron ion"/>
    <property type="evidence" value="ECO:0007669"/>
    <property type="project" value="TreeGrafter"/>
</dbReference>
<comment type="caution">
    <text evidence="3">The sequence shown here is derived from an EMBL/GenBank/DDBJ whole genome shotgun (WGS) entry which is preliminary data.</text>
</comment>
<feature type="signal peptide" evidence="1">
    <location>
        <begin position="1"/>
        <end position="35"/>
    </location>
</feature>
<feature type="chain" id="PRO_5024368194" evidence="1">
    <location>
        <begin position="36"/>
        <end position="293"/>
    </location>
</feature>
<dbReference type="PANTHER" id="PTHR30535:SF34">
    <property type="entry name" value="MOLYBDATE-BINDING PROTEIN MOLA"/>
    <property type="match status" value="1"/>
</dbReference>
<gene>
    <name evidence="3" type="ORF">FDT80_00410</name>
</gene>
<dbReference type="Gene3D" id="3.40.50.1980">
    <property type="entry name" value="Nitrogenase molybdenum iron protein domain"/>
    <property type="match status" value="2"/>
</dbReference>